<reference evidence="1 2" key="1">
    <citation type="submission" date="2015-01" db="EMBL/GenBank/DDBJ databases">
        <title>Evolution of Trichinella species and genotypes.</title>
        <authorList>
            <person name="Korhonen P.K."/>
            <person name="Edoardo P."/>
            <person name="Giuseppe L.R."/>
            <person name="Gasser R.B."/>
        </authorList>
    </citation>
    <scope>NUCLEOTIDE SEQUENCE [LARGE SCALE GENOMIC DNA]</scope>
    <source>
        <strain evidence="1">ISS176</strain>
    </source>
</reference>
<accession>A0A0V1J1L4</accession>
<protein>
    <submittedName>
        <fullName evidence="1">Uncharacterized protein</fullName>
    </submittedName>
</protein>
<dbReference type="EMBL" id="JYDV01000147">
    <property type="protein sequence ID" value="KRZ28858.1"/>
    <property type="molecule type" value="Genomic_DNA"/>
</dbReference>
<sequence length="36" mass="3916">MNTTVKIELLGSGYIGQERSLGICGRQKMKAENCEG</sequence>
<dbReference type="AlphaFoldDB" id="A0A0V1J1L4"/>
<name>A0A0V1J1L4_TRIPS</name>
<organism evidence="1 2">
    <name type="scientific">Trichinella pseudospiralis</name>
    <name type="common">Parasitic roundworm</name>
    <dbReference type="NCBI Taxonomy" id="6337"/>
    <lineage>
        <taxon>Eukaryota</taxon>
        <taxon>Metazoa</taxon>
        <taxon>Ecdysozoa</taxon>
        <taxon>Nematoda</taxon>
        <taxon>Enoplea</taxon>
        <taxon>Dorylaimia</taxon>
        <taxon>Trichinellida</taxon>
        <taxon>Trichinellidae</taxon>
        <taxon>Trichinella</taxon>
    </lineage>
</organism>
<dbReference type="Proteomes" id="UP000054826">
    <property type="component" value="Unassembled WGS sequence"/>
</dbReference>
<evidence type="ECO:0000313" key="2">
    <source>
        <dbReference type="Proteomes" id="UP000054826"/>
    </source>
</evidence>
<proteinExistence type="predicted"/>
<evidence type="ECO:0000313" key="1">
    <source>
        <dbReference type="EMBL" id="KRZ28858.1"/>
    </source>
</evidence>
<gene>
    <name evidence="1" type="ORF">T4C_4703</name>
</gene>
<comment type="caution">
    <text evidence="1">The sequence shown here is derived from an EMBL/GenBank/DDBJ whole genome shotgun (WGS) entry which is preliminary data.</text>
</comment>